<organism evidence="1 2">
    <name type="scientific">Eruca vesicaria subsp. sativa</name>
    <name type="common">Garden rocket</name>
    <name type="synonym">Eruca sativa</name>
    <dbReference type="NCBI Taxonomy" id="29727"/>
    <lineage>
        <taxon>Eukaryota</taxon>
        <taxon>Viridiplantae</taxon>
        <taxon>Streptophyta</taxon>
        <taxon>Embryophyta</taxon>
        <taxon>Tracheophyta</taxon>
        <taxon>Spermatophyta</taxon>
        <taxon>Magnoliopsida</taxon>
        <taxon>eudicotyledons</taxon>
        <taxon>Gunneridae</taxon>
        <taxon>Pentapetalae</taxon>
        <taxon>rosids</taxon>
        <taxon>malvids</taxon>
        <taxon>Brassicales</taxon>
        <taxon>Brassicaceae</taxon>
        <taxon>Brassiceae</taxon>
        <taxon>Eruca</taxon>
    </lineage>
</organism>
<keyword evidence="2" id="KW-1185">Reference proteome</keyword>
<dbReference type="EMBL" id="CAKOAT010252931">
    <property type="protein sequence ID" value="CAH8358727.1"/>
    <property type="molecule type" value="Genomic_DNA"/>
</dbReference>
<accession>A0ABC8KJL4</accession>
<proteinExistence type="predicted"/>
<gene>
    <name evidence="1" type="ORF">ERUC_LOCUS24483</name>
</gene>
<evidence type="ECO:0000313" key="2">
    <source>
        <dbReference type="Proteomes" id="UP001642260"/>
    </source>
</evidence>
<reference evidence="1 2" key="1">
    <citation type="submission" date="2022-03" db="EMBL/GenBank/DDBJ databases">
        <authorList>
            <person name="Macdonald S."/>
            <person name="Ahmed S."/>
            <person name="Newling K."/>
        </authorList>
    </citation>
    <scope>NUCLEOTIDE SEQUENCE [LARGE SCALE GENOMIC DNA]</scope>
</reference>
<sequence length="68" mass="7586">MATFNCGEVVAGIVKVIVPLVHSQYDLDINGEKDNTAFPTVTTPSYTILIKFADEVHAYIPLFHFLFL</sequence>
<dbReference type="Proteomes" id="UP001642260">
    <property type="component" value="Unassembled WGS sequence"/>
</dbReference>
<name>A0ABC8KJL4_ERUVS</name>
<evidence type="ECO:0000313" key="1">
    <source>
        <dbReference type="EMBL" id="CAH8358727.1"/>
    </source>
</evidence>
<dbReference type="AlphaFoldDB" id="A0ABC8KJL4"/>
<protein>
    <submittedName>
        <fullName evidence="1">Uncharacterized protein</fullName>
    </submittedName>
</protein>
<comment type="caution">
    <text evidence="1">The sequence shown here is derived from an EMBL/GenBank/DDBJ whole genome shotgun (WGS) entry which is preliminary data.</text>
</comment>